<name>A0A2P2MQF1_RHIMU</name>
<evidence type="ECO:0000313" key="6">
    <source>
        <dbReference type="EMBL" id="MBX32449.1"/>
    </source>
</evidence>
<reference evidence="6" key="1">
    <citation type="submission" date="2018-02" db="EMBL/GenBank/DDBJ databases">
        <title>Rhizophora mucronata_Transcriptome.</title>
        <authorList>
            <person name="Meera S.P."/>
            <person name="Sreeshan A."/>
            <person name="Augustine A."/>
        </authorList>
    </citation>
    <scope>NUCLEOTIDE SEQUENCE</scope>
    <source>
        <tissue evidence="6">Leaf</tissue>
    </source>
</reference>
<organism evidence="6">
    <name type="scientific">Rhizophora mucronata</name>
    <name type="common">Asiatic mangrove</name>
    <dbReference type="NCBI Taxonomy" id="61149"/>
    <lineage>
        <taxon>Eukaryota</taxon>
        <taxon>Viridiplantae</taxon>
        <taxon>Streptophyta</taxon>
        <taxon>Embryophyta</taxon>
        <taxon>Tracheophyta</taxon>
        <taxon>Spermatophyta</taxon>
        <taxon>Magnoliopsida</taxon>
        <taxon>eudicotyledons</taxon>
        <taxon>Gunneridae</taxon>
        <taxon>Pentapetalae</taxon>
        <taxon>rosids</taxon>
        <taxon>fabids</taxon>
        <taxon>Malpighiales</taxon>
        <taxon>Rhizophoraceae</taxon>
        <taxon>Rhizophora</taxon>
    </lineage>
</organism>
<comment type="subcellular location">
    <subcellularLocation>
        <location evidence="1">Membrane</location>
        <topology evidence="1">Multi-pass membrane protein</topology>
    </subcellularLocation>
</comment>
<sequence>MLSNLKVLVIAVLLKLIMRRRFSVIQWEALALLLIGISVNQLRSLPEGTTAMGLPVATGAYIYTLIFVTVPSLASVYNEYALKSQYDTSIYLQVIWLRPFILNQGTSYLPM</sequence>
<feature type="transmembrane region" description="Helical" evidence="5">
    <location>
        <begin position="21"/>
        <end position="40"/>
    </location>
</feature>
<evidence type="ECO:0000256" key="3">
    <source>
        <dbReference type="ARBA" id="ARBA00022989"/>
    </source>
</evidence>
<evidence type="ECO:0000256" key="2">
    <source>
        <dbReference type="ARBA" id="ARBA00022692"/>
    </source>
</evidence>
<evidence type="ECO:0000256" key="5">
    <source>
        <dbReference type="SAM" id="Phobius"/>
    </source>
</evidence>
<feature type="transmembrane region" description="Helical" evidence="5">
    <location>
        <begin position="60"/>
        <end position="77"/>
    </location>
</feature>
<keyword evidence="4 5" id="KW-0472">Membrane</keyword>
<dbReference type="GO" id="GO:0015165">
    <property type="term" value="F:pyrimidine nucleotide-sugar transmembrane transporter activity"/>
    <property type="evidence" value="ECO:0007669"/>
    <property type="project" value="InterPro"/>
</dbReference>
<evidence type="ECO:0000256" key="4">
    <source>
        <dbReference type="ARBA" id="ARBA00023136"/>
    </source>
</evidence>
<dbReference type="PANTHER" id="PTHR10231">
    <property type="entry name" value="NUCLEOTIDE-SUGAR TRANSMEMBRANE TRANSPORTER"/>
    <property type="match status" value="1"/>
</dbReference>
<evidence type="ECO:0000256" key="1">
    <source>
        <dbReference type="ARBA" id="ARBA00004141"/>
    </source>
</evidence>
<dbReference type="Pfam" id="PF04142">
    <property type="entry name" value="Nuc_sug_transp"/>
    <property type="match status" value="1"/>
</dbReference>
<proteinExistence type="predicted"/>
<accession>A0A2P2MQF1</accession>
<keyword evidence="2 5" id="KW-0812">Transmembrane</keyword>
<dbReference type="GO" id="GO:0000139">
    <property type="term" value="C:Golgi membrane"/>
    <property type="evidence" value="ECO:0007669"/>
    <property type="project" value="InterPro"/>
</dbReference>
<keyword evidence="3 5" id="KW-1133">Transmembrane helix</keyword>
<dbReference type="EMBL" id="GGEC01051965">
    <property type="protein sequence ID" value="MBX32449.1"/>
    <property type="molecule type" value="Transcribed_RNA"/>
</dbReference>
<protein>
    <submittedName>
        <fullName evidence="6">CMP-sialic acid transporter 3-like</fullName>
    </submittedName>
</protein>
<dbReference type="InterPro" id="IPR007271">
    <property type="entry name" value="Nuc_sug_transpt"/>
</dbReference>
<dbReference type="AlphaFoldDB" id="A0A2P2MQF1"/>